<dbReference type="PANTHER" id="PTHR43881:SF1">
    <property type="entry name" value="GAMMA-GLUTAMYLTRANSPEPTIDASE (AFU_ORTHOLOGUE AFUA_4G13580)"/>
    <property type="match status" value="1"/>
</dbReference>
<accession>A0A383A541</accession>
<organism evidence="1">
    <name type="scientific">marine metagenome</name>
    <dbReference type="NCBI Taxonomy" id="408172"/>
    <lineage>
        <taxon>unclassified sequences</taxon>
        <taxon>metagenomes</taxon>
        <taxon>ecological metagenomes</taxon>
    </lineage>
</organism>
<dbReference type="AlphaFoldDB" id="A0A383A541"/>
<dbReference type="InterPro" id="IPR029055">
    <property type="entry name" value="Ntn_hydrolases_N"/>
</dbReference>
<reference evidence="1" key="1">
    <citation type="submission" date="2018-05" db="EMBL/GenBank/DDBJ databases">
        <authorList>
            <person name="Lanie J.A."/>
            <person name="Ng W.-L."/>
            <person name="Kazmierczak K.M."/>
            <person name="Andrzejewski T.M."/>
            <person name="Davidsen T.M."/>
            <person name="Wayne K.J."/>
            <person name="Tettelin H."/>
            <person name="Glass J.I."/>
            <person name="Rusch D."/>
            <person name="Podicherti R."/>
            <person name="Tsui H.-C.T."/>
            <person name="Winkler M.E."/>
        </authorList>
    </citation>
    <scope>NUCLEOTIDE SEQUENCE</scope>
</reference>
<dbReference type="PANTHER" id="PTHR43881">
    <property type="entry name" value="GAMMA-GLUTAMYLTRANSPEPTIDASE (AFU_ORTHOLOGUE AFUA_4G13580)"/>
    <property type="match status" value="1"/>
</dbReference>
<protein>
    <recommendedName>
        <fullName evidence="2">Gamma-glutamyltransferase</fullName>
    </recommendedName>
</protein>
<dbReference type="Pfam" id="PF01019">
    <property type="entry name" value="G_glu_transpept"/>
    <property type="match status" value="1"/>
</dbReference>
<evidence type="ECO:0008006" key="2">
    <source>
        <dbReference type="Google" id="ProtNLM"/>
    </source>
</evidence>
<feature type="non-terminal residue" evidence="1">
    <location>
        <position position="175"/>
    </location>
</feature>
<evidence type="ECO:0000313" key="1">
    <source>
        <dbReference type="EMBL" id="SVE02710.1"/>
    </source>
</evidence>
<dbReference type="InterPro" id="IPR052896">
    <property type="entry name" value="GGT-like_enzyme"/>
</dbReference>
<gene>
    <name evidence="1" type="ORF">METZ01_LOCUS455564</name>
</gene>
<sequence>MTESMIVAPQPEAAEAGARILKRGGNAIDAAIAAALVQGVVDPQMTGIAGFGNCQIFLPGKNVHTCIDFHGKTPLSASEDMWADRLISETRDGFGYVLRDHINDLGYQSITTPGSLMAYAQAVENYGSWDWQDICAPAIEFARNGFIIRPRVHSWWTSGASLGRVAVDQRLRFSP</sequence>
<name>A0A383A541_9ZZZZ</name>
<dbReference type="EMBL" id="UINC01189156">
    <property type="protein sequence ID" value="SVE02710.1"/>
    <property type="molecule type" value="Genomic_DNA"/>
</dbReference>
<dbReference type="SUPFAM" id="SSF56235">
    <property type="entry name" value="N-terminal nucleophile aminohydrolases (Ntn hydrolases)"/>
    <property type="match status" value="1"/>
</dbReference>
<dbReference type="PRINTS" id="PR01210">
    <property type="entry name" value="GGTRANSPTASE"/>
</dbReference>
<proteinExistence type="predicted"/>